<protein>
    <submittedName>
        <fullName evidence="9">Nicotinate-nucleotide adenylyltransferase</fullName>
        <ecNumber evidence="9">2.7.7.18</ecNumber>
    </submittedName>
</protein>
<dbReference type="EC" id="2.7.7.18" evidence="9"/>
<dbReference type="PANTHER" id="PTHR39321">
    <property type="entry name" value="NICOTINATE-NUCLEOTIDE ADENYLYLTRANSFERASE-RELATED"/>
    <property type="match status" value="1"/>
</dbReference>
<dbReference type="NCBIfam" id="TIGR00482">
    <property type="entry name" value="nicotinate (nicotinamide) nucleotide adenylyltransferase"/>
    <property type="match status" value="1"/>
</dbReference>
<dbReference type="Gene3D" id="3.40.50.620">
    <property type="entry name" value="HUPs"/>
    <property type="match status" value="1"/>
</dbReference>
<evidence type="ECO:0000256" key="7">
    <source>
        <dbReference type="ARBA" id="ARBA00023027"/>
    </source>
</evidence>
<evidence type="ECO:0000256" key="2">
    <source>
        <dbReference type="ARBA" id="ARBA00022642"/>
    </source>
</evidence>
<dbReference type="NCBIfam" id="TIGR00125">
    <property type="entry name" value="cyt_tran_rel"/>
    <property type="match status" value="1"/>
</dbReference>
<dbReference type="HAMAP" id="MF_00244">
    <property type="entry name" value="NaMN_adenylyltr"/>
    <property type="match status" value="1"/>
</dbReference>
<name>A0A3B0ZG07_9ZZZZ</name>
<gene>
    <name evidence="9" type="ORF">MNBD_GAMMA17-1842</name>
</gene>
<sequence>MIGIFGGTFDPVHNGHLRVAEVLSEALLFDQLRLLPCGEPAHRAAPQASADDRIAMLQLATEEHSSLVIDEREVRRKGPSYMVDTLALLREELGHEPLVLIIGWDAFIGLPTWQRWQQIIELAHLLVVQRPGSVTAPCDEMQQLLQQHQTDDVTELKQRSAGCILLQPVDVVDVSSTEVRARLAAKEDVSELLPVAVNAYIKEQHLYLS</sequence>
<keyword evidence="5" id="KW-0547">Nucleotide-binding</keyword>
<accession>A0A3B0ZG07</accession>
<evidence type="ECO:0000259" key="8">
    <source>
        <dbReference type="Pfam" id="PF01467"/>
    </source>
</evidence>
<comment type="pathway">
    <text evidence="1">Cofactor biosynthesis; NAD(+) biosynthesis.</text>
</comment>
<dbReference type="UniPathway" id="UPA00253"/>
<dbReference type="SUPFAM" id="SSF52374">
    <property type="entry name" value="Nucleotidylyl transferase"/>
    <property type="match status" value="1"/>
</dbReference>
<keyword evidence="4 9" id="KW-0548">Nucleotidyltransferase</keyword>
<evidence type="ECO:0000256" key="3">
    <source>
        <dbReference type="ARBA" id="ARBA00022679"/>
    </source>
</evidence>
<feature type="domain" description="Cytidyltransferase-like" evidence="8">
    <location>
        <begin position="4"/>
        <end position="182"/>
    </location>
</feature>
<dbReference type="Pfam" id="PF01467">
    <property type="entry name" value="CTP_transf_like"/>
    <property type="match status" value="1"/>
</dbReference>
<evidence type="ECO:0000256" key="5">
    <source>
        <dbReference type="ARBA" id="ARBA00022741"/>
    </source>
</evidence>
<keyword evidence="6" id="KW-0067">ATP-binding</keyword>
<dbReference type="GO" id="GO:0009435">
    <property type="term" value="P:NAD+ biosynthetic process"/>
    <property type="evidence" value="ECO:0007669"/>
    <property type="project" value="UniProtKB-UniPathway"/>
</dbReference>
<dbReference type="InterPro" id="IPR004821">
    <property type="entry name" value="Cyt_trans-like"/>
</dbReference>
<dbReference type="NCBIfam" id="NF000839">
    <property type="entry name" value="PRK00071.1-1"/>
    <property type="match status" value="1"/>
</dbReference>
<evidence type="ECO:0000256" key="6">
    <source>
        <dbReference type="ARBA" id="ARBA00022840"/>
    </source>
</evidence>
<dbReference type="CDD" id="cd02165">
    <property type="entry name" value="NMNAT"/>
    <property type="match status" value="1"/>
</dbReference>
<dbReference type="InterPro" id="IPR014729">
    <property type="entry name" value="Rossmann-like_a/b/a_fold"/>
</dbReference>
<keyword evidence="7" id="KW-0520">NAD</keyword>
<dbReference type="InterPro" id="IPR005248">
    <property type="entry name" value="NadD/NMNAT"/>
</dbReference>
<reference evidence="9" key="1">
    <citation type="submission" date="2018-06" db="EMBL/GenBank/DDBJ databases">
        <authorList>
            <person name="Zhirakovskaya E."/>
        </authorList>
    </citation>
    <scope>NUCLEOTIDE SEQUENCE</scope>
</reference>
<evidence type="ECO:0000313" key="9">
    <source>
        <dbReference type="EMBL" id="VAW85219.1"/>
    </source>
</evidence>
<dbReference type="AlphaFoldDB" id="A0A3B0ZG07"/>
<dbReference type="GO" id="GO:0004515">
    <property type="term" value="F:nicotinate-nucleotide adenylyltransferase activity"/>
    <property type="evidence" value="ECO:0007669"/>
    <property type="project" value="UniProtKB-EC"/>
</dbReference>
<dbReference type="GO" id="GO:0005524">
    <property type="term" value="F:ATP binding"/>
    <property type="evidence" value="ECO:0007669"/>
    <property type="project" value="UniProtKB-KW"/>
</dbReference>
<organism evidence="9">
    <name type="scientific">hydrothermal vent metagenome</name>
    <dbReference type="NCBI Taxonomy" id="652676"/>
    <lineage>
        <taxon>unclassified sequences</taxon>
        <taxon>metagenomes</taxon>
        <taxon>ecological metagenomes</taxon>
    </lineage>
</organism>
<dbReference type="PANTHER" id="PTHR39321:SF3">
    <property type="entry name" value="PHOSPHOPANTETHEINE ADENYLYLTRANSFERASE"/>
    <property type="match status" value="1"/>
</dbReference>
<keyword evidence="3 9" id="KW-0808">Transferase</keyword>
<proteinExistence type="inferred from homology"/>
<dbReference type="NCBIfam" id="NF000840">
    <property type="entry name" value="PRK00071.1-3"/>
    <property type="match status" value="1"/>
</dbReference>
<keyword evidence="2" id="KW-0662">Pyridine nucleotide biosynthesis</keyword>
<evidence type="ECO:0000256" key="1">
    <source>
        <dbReference type="ARBA" id="ARBA00004790"/>
    </source>
</evidence>
<evidence type="ECO:0000256" key="4">
    <source>
        <dbReference type="ARBA" id="ARBA00022695"/>
    </source>
</evidence>
<dbReference type="EMBL" id="UOFQ01000019">
    <property type="protein sequence ID" value="VAW85219.1"/>
    <property type="molecule type" value="Genomic_DNA"/>
</dbReference>